<reference evidence="3 4" key="1">
    <citation type="submission" date="2016-05" db="EMBL/GenBank/DDBJ databases">
        <title>Microbial consortia oxidize butane by reversing methanogenesis.</title>
        <authorList>
            <person name="Laso-Perez R."/>
            <person name="Richter M."/>
            <person name="Wegener G."/>
            <person name="Musat F."/>
        </authorList>
    </citation>
    <scope>NUCLEOTIDE SEQUENCE [LARGE SCALE GENOMIC DNA]</scope>
    <source>
        <strain evidence="3">BOX1</strain>
    </source>
</reference>
<keyword evidence="4" id="KW-1185">Reference proteome</keyword>
<feature type="transmembrane region" description="Helical" evidence="1">
    <location>
        <begin position="147"/>
        <end position="171"/>
    </location>
</feature>
<feature type="transmembrane region" description="Helical" evidence="1">
    <location>
        <begin position="183"/>
        <end position="204"/>
    </location>
</feature>
<dbReference type="EMBL" id="DRIE01000050">
    <property type="protein sequence ID" value="HEC56875.1"/>
    <property type="molecule type" value="Genomic_DNA"/>
</dbReference>
<dbReference type="AlphaFoldDB" id="A0A1F2P4K4"/>
<dbReference type="EMBL" id="LYOR01000003">
    <property type="protein sequence ID" value="OFV66160.1"/>
    <property type="molecule type" value="Genomic_DNA"/>
</dbReference>
<comment type="caution">
    <text evidence="3">The sequence shown here is derived from an EMBL/GenBank/DDBJ whole genome shotgun (WGS) entry which is preliminary data.</text>
</comment>
<feature type="transmembrane region" description="Helical" evidence="1">
    <location>
        <begin position="78"/>
        <end position="100"/>
    </location>
</feature>
<organism evidence="3 4">
    <name type="scientific">Candidatus Syntropharchaeum butanivorans</name>
    <dbReference type="NCBI Taxonomy" id="1839936"/>
    <lineage>
        <taxon>Archaea</taxon>
        <taxon>Methanobacteriati</taxon>
        <taxon>Methanobacteriota</taxon>
        <taxon>Stenosarchaea group</taxon>
        <taxon>Methanomicrobia</taxon>
        <taxon>Methanosarcinales</taxon>
        <taxon>ANME-2 cluster</taxon>
        <taxon>Candidatus Syntropharchaeum</taxon>
    </lineage>
</organism>
<feature type="transmembrane region" description="Helical" evidence="1">
    <location>
        <begin position="45"/>
        <end position="66"/>
    </location>
</feature>
<evidence type="ECO:0000256" key="1">
    <source>
        <dbReference type="SAM" id="Phobius"/>
    </source>
</evidence>
<proteinExistence type="predicted"/>
<evidence type="ECO:0000313" key="4">
    <source>
        <dbReference type="Proteomes" id="UP000185779"/>
    </source>
</evidence>
<keyword evidence="1" id="KW-1133">Transmembrane helix</keyword>
<protein>
    <submittedName>
        <fullName evidence="3">Uncharacterized protein</fullName>
    </submittedName>
</protein>
<sequence length="256" mass="28793">MIEGILVHALVCLEVVLVSHLLAMKMFTKYNHTDERYLISISFGLFWFLLGLSYLCIGLYLIIAAYHGTSQISSTLLYWGFSSLALITAPLAFFIIQILIGDKRVSLAASCSFMMVGLIFIFLLFRYGVDVADIGSWSVDFKMHTLLLLIFIYGSYIPAIAMIMALIPFVALKTISNLRKYKITMSLISLSLAYDFTLLGVMNIGDFERLLFDVMILIGALIAYLGYFPPDGIVEWLRGPDTLVEPVDFGKWDDDI</sequence>
<dbReference type="Proteomes" id="UP000885936">
    <property type="component" value="Unassembled WGS sequence"/>
</dbReference>
<evidence type="ECO:0000313" key="2">
    <source>
        <dbReference type="EMBL" id="HEC56875.1"/>
    </source>
</evidence>
<feature type="transmembrane region" description="Helical" evidence="1">
    <location>
        <begin position="107"/>
        <end position="127"/>
    </location>
</feature>
<keyword evidence="1" id="KW-0812">Transmembrane</keyword>
<keyword evidence="1" id="KW-0472">Membrane</keyword>
<gene>
    <name evidence="2" type="ORF">ENI32_03195</name>
    <name evidence="3" type="ORF">SBU_000702</name>
</gene>
<feature type="transmembrane region" description="Helical" evidence="1">
    <location>
        <begin position="210"/>
        <end position="228"/>
    </location>
</feature>
<name>A0A1F2P4K4_9EURY</name>
<feature type="transmembrane region" description="Helical" evidence="1">
    <location>
        <begin position="6"/>
        <end position="24"/>
    </location>
</feature>
<dbReference type="STRING" id="1839936.SBU_000702"/>
<accession>A0A1F2P4K4</accession>
<evidence type="ECO:0000313" key="3">
    <source>
        <dbReference type="EMBL" id="OFV66160.1"/>
    </source>
</evidence>
<dbReference type="Proteomes" id="UP000185779">
    <property type="component" value="Unassembled WGS sequence"/>
</dbReference>
<reference evidence="2" key="2">
    <citation type="journal article" date="2020" name="mSystems">
        <title>Genome- and Community-Level Interaction Insights into Carbon Utilization and Element Cycling Functions of Hydrothermarchaeota in Hydrothermal Sediment.</title>
        <authorList>
            <person name="Zhou Z."/>
            <person name="Liu Y."/>
            <person name="Xu W."/>
            <person name="Pan J."/>
            <person name="Luo Z.H."/>
            <person name="Li M."/>
        </authorList>
    </citation>
    <scope>NUCLEOTIDE SEQUENCE [LARGE SCALE GENOMIC DNA]</scope>
    <source>
        <strain evidence="2">HyVt-386</strain>
    </source>
</reference>